<accession>A0A4Q0MJR1</accession>
<keyword evidence="4" id="KW-1185">Reference proteome</keyword>
<name>A0A4Q0MJR1_9HYPH</name>
<proteinExistence type="predicted"/>
<dbReference type="InterPro" id="IPR007055">
    <property type="entry name" value="BON_dom"/>
</dbReference>
<dbReference type="Proteomes" id="UP000289708">
    <property type="component" value="Unassembled WGS sequence"/>
</dbReference>
<feature type="domain" description="BON" evidence="2">
    <location>
        <begin position="147"/>
        <end position="215"/>
    </location>
</feature>
<evidence type="ECO:0000313" key="4">
    <source>
        <dbReference type="Proteomes" id="UP000289708"/>
    </source>
</evidence>
<organism evidence="3 4">
    <name type="scientific">Hansschlegelia zhihuaiae</name>
    <dbReference type="NCBI Taxonomy" id="405005"/>
    <lineage>
        <taxon>Bacteria</taxon>
        <taxon>Pseudomonadati</taxon>
        <taxon>Pseudomonadota</taxon>
        <taxon>Alphaproteobacteria</taxon>
        <taxon>Hyphomicrobiales</taxon>
        <taxon>Methylopilaceae</taxon>
        <taxon>Hansschlegelia</taxon>
    </lineage>
</organism>
<dbReference type="InterPro" id="IPR051686">
    <property type="entry name" value="Lipoprotein_DolP"/>
</dbReference>
<evidence type="ECO:0000256" key="1">
    <source>
        <dbReference type="ARBA" id="ARBA00022729"/>
    </source>
</evidence>
<feature type="domain" description="BON" evidence="2">
    <location>
        <begin position="77"/>
        <end position="144"/>
    </location>
</feature>
<gene>
    <name evidence="3" type="ORF">EK403_12055</name>
</gene>
<dbReference type="Gene3D" id="3.30.1340.30">
    <property type="match status" value="3"/>
</dbReference>
<protein>
    <submittedName>
        <fullName evidence="3">BON domain-containing protein</fullName>
    </submittedName>
</protein>
<dbReference type="SMART" id="SM00749">
    <property type="entry name" value="BON"/>
    <property type="match status" value="3"/>
</dbReference>
<dbReference type="PANTHER" id="PTHR34606">
    <property type="entry name" value="BON DOMAIN-CONTAINING PROTEIN"/>
    <property type="match status" value="1"/>
</dbReference>
<sequence length="215" mass="23341">MSDAGLKSLVEEELEFEPVVNAAHIGVAVREGVVTLTGHVASYAEKVAAEKAAQRVRGVRAIAEEIEVRYPYDGKRSDDEIAKRAIKVLDWNTMVPAAVKVKVERGWITLSGTVDWQYQREAAESSVRKLDGVVGVSNTIALTDRPKADDVKKKIEDALKRNAALDAAAIHVTVTNDKVSLSGRVHSWQERRIAEQAAWSAAGVKSVDDTISIAA</sequence>
<reference evidence="3 4" key="1">
    <citation type="submission" date="2018-12" db="EMBL/GenBank/DDBJ databases">
        <title>bacterium Hansschlegelia zhihuaiae S113.</title>
        <authorList>
            <person name="He J."/>
        </authorList>
    </citation>
    <scope>NUCLEOTIDE SEQUENCE [LARGE SCALE GENOMIC DNA]</scope>
    <source>
        <strain evidence="3 4">S 113</strain>
    </source>
</reference>
<dbReference type="PROSITE" id="PS50914">
    <property type="entry name" value="BON"/>
    <property type="match status" value="3"/>
</dbReference>
<dbReference type="RefSeq" id="WP_128777737.1">
    <property type="nucleotide sequence ID" value="NZ_RYFI01000010.1"/>
</dbReference>
<feature type="domain" description="BON" evidence="2">
    <location>
        <begin position="2"/>
        <end position="70"/>
    </location>
</feature>
<dbReference type="InterPro" id="IPR014004">
    <property type="entry name" value="Transpt-assoc_nodulatn_dom_bac"/>
</dbReference>
<dbReference type="EMBL" id="RYFI01000010">
    <property type="protein sequence ID" value="RXF73206.1"/>
    <property type="molecule type" value="Genomic_DNA"/>
</dbReference>
<keyword evidence="1" id="KW-0732">Signal</keyword>
<dbReference type="PANTHER" id="PTHR34606:SF4">
    <property type="entry name" value="OUTER MEMBRANE LIPOPROTEIN DOLP"/>
    <property type="match status" value="1"/>
</dbReference>
<evidence type="ECO:0000259" key="2">
    <source>
        <dbReference type="PROSITE" id="PS50914"/>
    </source>
</evidence>
<comment type="caution">
    <text evidence="3">The sequence shown here is derived from an EMBL/GenBank/DDBJ whole genome shotgun (WGS) entry which is preliminary data.</text>
</comment>
<dbReference type="AlphaFoldDB" id="A0A4Q0MJR1"/>
<evidence type="ECO:0000313" key="3">
    <source>
        <dbReference type="EMBL" id="RXF73206.1"/>
    </source>
</evidence>
<dbReference type="OrthoDB" id="870892at2"/>
<dbReference type="Pfam" id="PF04972">
    <property type="entry name" value="BON"/>
    <property type="match status" value="3"/>
</dbReference>